<dbReference type="AlphaFoldDB" id="A0AAW3C0W7"/>
<comment type="caution">
    <text evidence="3">The sequence shown here is derived from an EMBL/GenBank/DDBJ whole genome shotgun (WGS) entry which is preliminary data.</text>
</comment>
<dbReference type="EMBL" id="JBAMZN010000017">
    <property type="protein sequence ID" value="KAL0527229.1"/>
    <property type="molecule type" value="Genomic_DNA"/>
</dbReference>
<evidence type="ECO:0000313" key="3">
    <source>
        <dbReference type="EMBL" id="KAL0527229.1"/>
    </source>
</evidence>
<feature type="region of interest" description="Disordered" evidence="1">
    <location>
        <begin position="194"/>
        <end position="251"/>
    </location>
</feature>
<feature type="domain" description="Trypanosoma Tc-38 (p38) protein" evidence="2">
    <location>
        <begin position="321"/>
        <end position="387"/>
    </location>
</feature>
<dbReference type="Proteomes" id="UP001501274">
    <property type="component" value="Unassembled WGS sequence"/>
</dbReference>
<evidence type="ECO:0000256" key="1">
    <source>
        <dbReference type="SAM" id="MobiDB-lite"/>
    </source>
</evidence>
<feature type="region of interest" description="Disordered" evidence="1">
    <location>
        <begin position="124"/>
        <end position="156"/>
    </location>
</feature>
<evidence type="ECO:0000313" key="4">
    <source>
        <dbReference type="Proteomes" id="UP001501274"/>
    </source>
</evidence>
<dbReference type="InterPro" id="IPR045399">
    <property type="entry name" value="Tc-38"/>
</dbReference>
<dbReference type="Pfam" id="PF20054">
    <property type="entry name" value="Tc-38"/>
    <property type="match status" value="1"/>
</dbReference>
<protein>
    <recommendedName>
        <fullName evidence="2">Trypanosoma Tc-38 (p38) protein domain-containing protein</fullName>
    </recommendedName>
</protein>
<keyword evidence="4" id="KW-1185">Reference proteome</keyword>
<evidence type="ECO:0000259" key="2">
    <source>
        <dbReference type="Pfam" id="PF20054"/>
    </source>
</evidence>
<sequence>MFYFSSFHSPLLPLPPSPLRTFFSGFALTHPQTGRPAHTDYPLPPFSSRFAPVSSFRVLSLLSMFLSRRVAQRLCGGDRPAQALVSGAALHPSRTLRLHTKTLTGMAPRNAALLHGKSGAGNDWAAGNAGRGPRGAVDGDWDAGTQRSDAHDAPVEGDEPMYQVSVVHADTVANQATAALRLLLGHPRLSSSAVAADADGEDQLTDAGAPATPERVRDSDEVRCGMARSHLPAERAESGCGDAVEGDCESNGEEELLENAEAFADEVEMVGKEGTAAITAVKAAPLPEETIARLQNSGGGQRAARSGVMPYSAGEPVNLYGSRYWGDIANALRSAAESRRFLSPFWSSQTAFERVGATVVVKEEEGVLVLTSVSVAVRLFNLEQTTLATEFRAATFAEVTARLRQSRGHETSSLSRGYGGNMQPLNLAGGSLSYQRTCAISDSPHFIRLQTQSPCWLSEHEVHAIGASVRSDEVEFYTLVPLSAFAPLQERRAAASAGAGLSGDARADAANVSAFDGEASTDTSRGATRYYNVAQLDDPERFARLNPMRDPLAHCFGSRGFRYASTTTWLMWEYCARYHFPLTGTPRIIFLTAETIFRLGGRVMQTKRYPLSCKQAYRVDDTPASSSSTAFAGVRKAPLSTSAAVPPFERHRATCHGELDVAPACGRVNTRTCSGFSVRGDADGANSTVADAGIVPPPFTMVMRGEVVSLCNALQTDIADLIFDRVCGLYEHQSRKWCVRF</sequence>
<proteinExistence type="predicted"/>
<name>A0AAW3C0W7_9TRYP</name>
<accession>A0AAW3C0W7</accession>
<feature type="compositionally biased region" description="Basic and acidic residues" evidence="1">
    <location>
        <begin position="214"/>
        <end position="223"/>
    </location>
</feature>
<gene>
    <name evidence="3" type="ORF">Q4I28_002369</name>
</gene>
<organism evidence="3 4">
    <name type="scientific">Leishmania naiffi</name>
    <dbReference type="NCBI Taxonomy" id="5678"/>
    <lineage>
        <taxon>Eukaryota</taxon>
        <taxon>Discoba</taxon>
        <taxon>Euglenozoa</taxon>
        <taxon>Kinetoplastea</taxon>
        <taxon>Metakinetoplastina</taxon>
        <taxon>Trypanosomatida</taxon>
        <taxon>Trypanosomatidae</taxon>
        <taxon>Leishmaniinae</taxon>
        <taxon>Leishmania</taxon>
        <taxon>Leishmania naiffi species complex</taxon>
    </lineage>
</organism>
<reference evidence="3 4" key="1">
    <citation type="submission" date="2024-02" db="EMBL/GenBank/DDBJ databases">
        <title>FIRST GENOME SEQUENCES OF Leishmania (Viannia) shawi, Leishmania (Viannia) lindenbergi AND Leishmania (Viannia) utingensis.</title>
        <authorList>
            <person name="Resadore F."/>
            <person name="Custodio M.G.F."/>
            <person name="Boite M.C."/>
            <person name="Cupolillo E."/>
            <person name="Ferreira G.E.M."/>
        </authorList>
    </citation>
    <scope>NUCLEOTIDE SEQUENCE [LARGE SCALE GENOMIC DNA]</scope>
    <source>
        <strain evidence="3 4">MDAS/BR/1979/M5533</strain>
    </source>
</reference>